<dbReference type="Proteomes" id="UP001057753">
    <property type="component" value="Unassembled WGS sequence"/>
</dbReference>
<feature type="chain" id="PRO_5040169241" description="Bacterial repeat domain-containing protein" evidence="1">
    <location>
        <begin position="29"/>
        <end position="344"/>
    </location>
</feature>
<dbReference type="EMBL" id="JABXYM010000001">
    <property type="protein sequence ID" value="MCR6098074.1"/>
    <property type="molecule type" value="Genomic_DNA"/>
</dbReference>
<dbReference type="RefSeq" id="WP_257822452.1">
    <property type="nucleotide sequence ID" value="NZ_JABXYM010000001.1"/>
</dbReference>
<evidence type="ECO:0000313" key="2">
    <source>
        <dbReference type="EMBL" id="MCR6098074.1"/>
    </source>
</evidence>
<name>A0A9Q4G0Q7_SALAG</name>
<keyword evidence="3" id="KW-1185">Reference proteome</keyword>
<gene>
    <name evidence="2" type="ORF">HXA33_16160</name>
</gene>
<evidence type="ECO:0000256" key="1">
    <source>
        <dbReference type="SAM" id="SignalP"/>
    </source>
</evidence>
<proteinExistence type="predicted"/>
<feature type="signal peptide" evidence="1">
    <location>
        <begin position="1"/>
        <end position="28"/>
    </location>
</feature>
<organism evidence="2 3">
    <name type="scientific">Salipaludibacillus agaradhaerens</name>
    <name type="common">Bacillus agaradhaerens</name>
    <dbReference type="NCBI Taxonomy" id="76935"/>
    <lineage>
        <taxon>Bacteria</taxon>
        <taxon>Bacillati</taxon>
        <taxon>Bacillota</taxon>
        <taxon>Bacilli</taxon>
        <taxon>Bacillales</taxon>
        <taxon>Bacillaceae</taxon>
    </lineage>
</organism>
<accession>A0A9Q4G0Q7</accession>
<evidence type="ECO:0008006" key="4">
    <source>
        <dbReference type="Google" id="ProtNLM"/>
    </source>
</evidence>
<dbReference type="PROSITE" id="PS51257">
    <property type="entry name" value="PROKAR_LIPOPROTEIN"/>
    <property type="match status" value="1"/>
</dbReference>
<keyword evidence="1" id="KW-0732">Signal</keyword>
<protein>
    <recommendedName>
        <fullName evidence="4">Bacterial repeat domain-containing protein</fullName>
    </recommendedName>
</protein>
<comment type="caution">
    <text evidence="2">The sequence shown here is derived from an EMBL/GenBank/DDBJ whole genome shotgun (WGS) entry which is preliminary data.</text>
</comment>
<sequence length="344" mass="38900">MFRQKSSQLLLICGVLMTVMVGCNNASGGEEDTASNNEAENLNETEDNINDSREPVDTTVANEELGEAPEDQGEFDSWWEIEVEEEEDRYVVDGQSNLLPETTVRIRAKSDDYTFVGYDTTVDVEEDGSFVAELQHPQVYDTEIVLEVSVGAGRQSDEILAHYGESLELIEGPFRYVADSDEEEKVYELKSELAYVPEEGEFVTLMSQTPEWDFPEDQGDLDVWIDDVEVERDEERFYVTGRTNLEEGANIHIEVELPDYISFGYSNVVTINPDGSFAASVNYPDDIDDEAEMNLAIEFKPYRYNQLDYVVTHYGESGEGLTGELVEEESSGEESYILYKLNVQ</sequence>
<dbReference type="AlphaFoldDB" id="A0A9Q4G0Q7"/>
<evidence type="ECO:0000313" key="3">
    <source>
        <dbReference type="Proteomes" id="UP001057753"/>
    </source>
</evidence>
<reference evidence="2" key="1">
    <citation type="submission" date="2020-06" db="EMBL/GenBank/DDBJ databases">
        <title>Insight into the genomes of haloalkaliphilic bacilli from Kenyan soda lakes.</title>
        <authorList>
            <person name="Mwirichia R."/>
            <person name="Villamizar G.C."/>
            <person name="Poehlein A."/>
            <person name="Mugweru J."/>
            <person name="Kipnyargis A."/>
            <person name="Kiplimo D."/>
            <person name="Orwa P."/>
            <person name="Daniel R."/>
        </authorList>
    </citation>
    <scope>NUCLEOTIDE SEQUENCE</scope>
    <source>
        <strain evidence="2">B1096_S55</strain>
    </source>
</reference>